<protein>
    <submittedName>
        <fullName evidence="2">Uncharacterized protein</fullName>
    </submittedName>
</protein>
<keyword evidence="3" id="KW-1185">Reference proteome</keyword>
<dbReference type="EMBL" id="QMEY01000001">
    <property type="protein sequence ID" value="RBQ22001.1"/>
    <property type="molecule type" value="Genomic_DNA"/>
</dbReference>
<reference evidence="2 3" key="1">
    <citation type="submission" date="2018-06" db="EMBL/GenBank/DDBJ databases">
        <title>Sphaerisporangium craniellae sp. nov., isolated from a marine sponge in the South China Sea.</title>
        <authorList>
            <person name="Li L."/>
        </authorList>
    </citation>
    <scope>NUCLEOTIDE SEQUENCE [LARGE SCALE GENOMIC DNA]</scope>
    <source>
        <strain evidence="2 3">LHW63015</strain>
    </source>
</reference>
<dbReference type="AlphaFoldDB" id="A0A366M6Y3"/>
<organism evidence="2 3">
    <name type="scientific">Spongiactinospora rosea</name>
    <dbReference type="NCBI Taxonomy" id="2248750"/>
    <lineage>
        <taxon>Bacteria</taxon>
        <taxon>Bacillati</taxon>
        <taxon>Actinomycetota</taxon>
        <taxon>Actinomycetes</taxon>
        <taxon>Streptosporangiales</taxon>
        <taxon>Streptosporangiaceae</taxon>
        <taxon>Spongiactinospora</taxon>
    </lineage>
</organism>
<comment type="caution">
    <text evidence="2">The sequence shown here is derived from an EMBL/GenBank/DDBJ whole genome shotgun (WGS) entry which is preliminary data.</text>
</comment>
<dbReference type="Proteomes" id="UP000253303">
    <property type="component" value="Unassembled WGS sequence"/>
</dbReference>
<keyword evidence="1" id="KW-0472">Membrane</keyword>
<evidence type="ECO:0000313" key="2">
    <source>
        <dbReference type="EMBL" id="RBQ22001.1"/>
    </source>
</evidence>
<proteinExistence type="predicted"/>
<evidence type="ECO:0000256" key="1">
    <source>
        <dbReference type="SAM" id="Phobius"/>
    </source>
</evidence>
<feature type="transmembrane region" description="Helical" evidence="1">
    <location>
        <begin position="129"/>
        <end position="151"/>
    </location>
</feature>
<accession>A0A366M6Y3</accession>
<evidence type="ECO:0000313" key="3">
    <source>
        <dbReference type="Proteomes" id="UP000253303"/>
    </source>
</evidence>
<sequence>MATGADMTVTSPTPPGPLERRYRRMLLAYPRGYRAGHGEELIATLLATAEPHRSTPPLTETVALLAGGLRTRAVQAAQGPAWADAVHLAITALAVANVAMLLPYAGTIPLWTGLAVFTAVAVARRRFWLALPAAALTSVKVAAIGLGLPWLDDTLLPVFADPLPREWGVPALLSTGGPAAPATAHALVFLGAAVLAVRRAAPRARSWRWTLAVPLLIGVNTDMRALTDPTATPGRTALEIGLLLLAVWAGHVAADPRWALAALLCLPVEVVELAENIGTATRGDYAHLALLVFLTSAAATAAHRASRHALL</sequence>
<feature type="transmembrane region" description="Helical" evidence="1">
    <location>
        <begin position="171"/>
        <end position="197"/>
    </location>
</feature>
<feature type="transmembrane region" description="Helical" evidence="1">
    <location>
        <begin position="101"/>
        <end position="122"/>
    </location>
</feature>
<name>A0A366M6Y3_9ACTN</name>
<gene>
    <name evidence="2" type="ORF">DP939_04870</name>
</gene>
<keyword evidence="1" id="KW-0812">Transmembrane</keyword>
<keyword evidence="1" id="KW-1133">Transmembrane helix</keyword>